<feature type="transmembrane region" description="Helical" evidence="1">
    <location>
        <begin position="57"/>
        <end position="75"/>
    </location>
</feature>
<evidence type="ECO:0000256" key="1">
    <source>
        <dbReference type="SAM" id="Phobius"/>
    </source>
</evidence>
<keyword evidence="1" id="KW-1133">Transmembrane helix</keyword>
<proteinExistence type="predicted"/>
<feature type="transmembrane region" description="Helical" evidence="1">
    <location>
        <begin position="87"/>
        <end position="106"/>
    </location>
</feature>
<evidence type="ECO:0000313" key="3">
    <source>
        <dbReference type="Proteomes" id="UP001519345"/>
    </source>
</evidence>
<evidence type="ECO:0008006" key="4">
    <source>
        <dbReference type="Google" id="ProtNLM"/>
    </source>
</evidence>
<evidence type="ECO:0000313" key="2">
    <source>
        <dbReference type="EMBL" id="MBP1970952.1"/>
    </source>
</evidence>
<keyword evidence="3" id="KW-1185">Reference proteome</keyword>
<dbReference type="RefSeq" id="WP_209464036.1">
    <property type="nucleotide sequence ID" value="NZ_CP110224.1"/>
</dbReference>
<feature type="transmembrane region" description="Helical" evidence="1">
    <location>
        <begin position="118"/>
        <end position="138"/>
    </location>
</feature>
<comment type="caution">
    <text evidence="2">The sequence shown here is derived from an EMBL/GenBank/DDBJ whole genome shotgun (WGS) entry which is preliminary data.</text>
</comment>
<accession>A0ABS4IJ26</accession>
<name>A0ABS4IJ26_9BACI</name>
<organism evidence="2 3">
    <name type="scientific">Virgibacillus natechei</name>
    <dbReference type="NCBI Taxonomy" id="1216297"/>
    <lineage>
        <taxon>Bacteria</taxon>
        <taxon>Bacillati</taxon>
        <taxon>Bacillota</taxon>
        <taxon>Bacilli</taxon>
        <taxon>Bacillales</taxon>
        <taxon>Bacillaceae</taxon>
        <taxon>Virgibacillus</taxon>
    </lineage>
</organism>
<dbReference type="EMBL" id="JAGGKX010000019">
    <property type="protein sequence ID" value="MBP1970952.1"/>
    <property type="molecule type" value="Genomic_DNA"/>
</dbReference>
<feature type="transmembrane region" description="Helical" evidence="1">
    <location>
        <begin position="7"/>
        <end position="25"/>
    </location>
</feature>
<sequence>MQLFVKLAAIGIFSGVVMGGFLKVVEQLMNIPVYVLLLNVDYFPIIQDWQMSEFVEFLLHILVSVALVIILYGVFDKWKMNRKMYPYILANLLIGGLLFVTTTFSVRTPAITDLAAFLYWMIAHLIFGMFVGVLIVLMKRKKD</sequence>
<protein>
    <recommendedName>
        <fullName evidence="4">DUF3021 family protein</fullName>
    </recommendedName>
</protein>
<reference evidence="2 3" key="1">
    <citation type="submission" date="2021-03" db="EMBL/GenBank/DDBJ databases">
        <title>Genomic Encyclopedia of Type Strains, Phase IV (KMG-IV): sequencing the most valuable type-strain genomes for metagenomic binning, comparative biology and taxonomic classification.</title>
        <authorList>
            <person name="Goeker M."/>
        </authorList>
    </citation>
    <scope>NUCLEOTIDE SEQUENCE [LARGE SCALE GENOMIC DNA]</scope>
    <source>
        <strain evidence="2 3">DSM 25609</strain>
    </source>
</reference>
<gene>
    <name evidence="2" type="ORF">J2Z83_003089</name>
</gene>
<keyword evidence="1" id="KW-0472">Membrane</keyword>
<keyword evidence="1" id="KW-0812">Transmembrane</keyword>
<dbReference type="Proteomes" id="UP001519345">
    <property type="component" value="Unassembled WGS sequence"/>
</dbReference>